<reference evidence="1 2" key="1">
    <citation type="submission" date="2021-06" db="EMBL/GenBank/DDBJ databases">
        <authorList>
            <person name="Sun Q."/>
            <person name="Li D."/>
        </authorList>
    </citation>
    <scope>NUCLEOTIDE SEQUENCE [LARGE SCALE GENOMIC DNA]</scope>
    <source>
        <strain evidence="1 2">MSJ-5</strain>
    </source>
</reference>
<keyword evidence="2" id="KW-1185">Reference proteome</keyword>
<dbReference type="EMBL" id="JAHLQK010000004">
    <property type="protein sequence ID" value="MBU5676788.1"/>
    <property type="molecule type" value="Genomic_DNA"/>
</dbReference>
<name>A0ABS6G339_9FIRM</name>
<evidence type="ECO:0000313" key="1">
    <source>
        <dbReference type="EMBL" id="MBU5676788.1"/>
    </source>
</evidence>
<accession>A0ABS6G339</accession>
<sequence>MEEFSKISFQEISKRDMLIIIKALEYTGENTKIPSFIELKDSIVKQLSTLANSTEEEFLEYLQEFR</sequence>
<dbReference type="RefSeq" id="WP_212377250.1">
    <property type="nucleotide sequence ID" value="NZ_JAHLQK010000004.1"/>
</dbReference>
<evidence type="ECO:0000313" key="2">
    <source>
        <dbReference type="Proteomes" id="UP000779508"/>
    </source>
</evidence>
<protein>
    <submittedName>
        <fullName evidence="1">Uncharacterized protein</fullName>
    </submittedName>
</protein>
<proteinExistence type="predicted"/>
<dbReference type="Proteomes" id="UP000779508">
    <property type="component" value="Unassembled WGS sequence"/>
</dbReference>
<gene>
    <name evidence="1" type="ORF">KQI88_10195</name>
</gene>
<organism evidence="1 2">
    <name type="scientific">Alkaliphilus flagellatus</name>
    <dbReference type="NCBI Taxonomy" id="2841507"/>
    <lineage>
        <taxon>Bacteria</taxon>
        <taxon>Bacillati</taxon>
        <taxon>Bacillota</taxon>
        <taxon>Clostridia</taxon>
        <taxon>Peptostreptococcales</taxon>
        <taxon>Natronincolaceae</taxon>
        <taxon>Alkaliphilus</taxon>
    </lineage>
</organism>
<comment type="caution">
    <text evidence="1">The sequence shown here is derived from an EMBL/GenBank/DDBJ whole genome shotgun (WGS) entry which is preliminary data.</text>
</comment>